<comment type="caution">
    <text evidence="1">The sequence shown here is derived from an EMBL/GenBank/DDBJ whole genome shotgun (WGS) entry which is preliminary data.</text>
</comment>
<organism evidence="1 2">
    <name type="scientific">Mycobacterium intracellulare</name>
    <dbReference type="NCBI Taxonomy" id="1767"/>
    <lineage>
        <taxon>Bacteria</taxon>
        <taxon>Bacillati</taxon>
        <taxon>Actinomycetota</taxon>
        <taxon>Actinomycetes</taxon>
        <taxon>Mycobacteriales</taxon>
        <taxon>Mycobacteriaceae</taxon>
        <taxon>Mycobacterium</taxon>
        <taxon>Mycobacterium avium complex (MAC)</taxon>
    </lineage>
</organism>
<dbReference type="Proteomes" id="UP001187143">
    <property type="component" value="Unassembled WGS sequence"/>
</dbReference>
<sequence>MFEFTKSEYLTAAKVVAETYPNSPWAVETFEQKALKAGQQADAAQKLGYQAKLLGTGSSEVYVGTQLMKLLMDWGWTPPEALR</sequence>
<name>A0AAE4R7C6_MYCIT</name>
<dbReference type="AlphaFoldDB" id="A0AAE4R7C6"/>
<dbReference type="RefSeq" id="WP_317727080.1">
    <property type="nucleotide sequence ID" value="NZ_JAWLLC010000002.1"/>
</dbReference>
<dbReference type="EMBL" id="JAWLLD010000001">
    <property type="protein sequence ID" value="MDV7010771.1"/>
    <property type="molecule type" value="Genomic_DNA"/>
</dbReference>
<reference evidence="1" key="1">
    <citation type="submission" date="2023-10" db="EMBL/GenBank/DDBJ databases">
        <title>Characterization and genome sequence of Mycobacterium intracellulare ABSURDO, a novel pathogenic isolate with three colony morphotypes that vary in growth and acid-fastness.</title>
        <authorList>
            <person name="Jude B.A."/>
            <person name="Robinson R.T."/>
        </authorList>
    </citation>
    <scope>NUCLEOTIDE SEQUENCE</scope>
    <source>
        <strain evidence="1">ABSURDO Component B</strain>
    </source>
</reference>
<protein>
    <submittedName>
        <fullName evidence="1">Uncharacterized protein</fullName>
    </submittedName>
</protein>
<gene>
    <name evidence="1" type="ORF">R4F53_00420</name>
</gene>
<proteinExistence type="predicted"/>
<evidence type="ECO:0000313" key="2">
    <source>
        <dbReference type="Proteomes" id="UP001187143"/>
    </source>
</evidence>
<evidence type="ECO:0000313" key="1">
    <source>
        <dbReference type="EMBL" id="MDV7010771.1"/>
    </source>
</evidence>
<accession>A0AAE4R7C6</accession>